<dbReference type="GO" id="GO:0005737">
    <property type="term" value="C:cytoplasm"/>
    <property type="evidence" value="ECO:0007669"/>
    <property type="project" value="TreeGrafter"/>
</dbReference>
<organism evidence="3 4">
    <name type="scientific">Puniceispirillum marinum (strain IMCC1322)</name>
    <dbReference type="NCBI Taxonomy" id="488538"/>
    <lineage>
        <taxon>Bacteria</taxon>
        <taxon>Pseudomonadati</taxon>
        <taxon>Pseudomonadota</taxon>
        <taxon>Alphaproteobacteria</taxon>
        <taxon>Candidatus Puniceispirillales</taxon>
        <taxon>Candidatus Puniceispirillaceae</taxon>
        <taxon>Candidatus Puniceispirillum</taxon>
    </lineage>
</organism>
<dbReference type="GO" id="GO:0016491">
    <property type="term" value="F:oxidoreductase activity"/>
    <property type="evidence" value="ECO:0007669"/>
    <property type="project" value="UniProtKB-KW"/>
</dbReference>
<evidence type="ECO:0000313" key="4">
    <source>
        <dbReference type="Proteomes" id="UP000007460"/>
    </source>
</evidence>
<keyword evidence="4" id="KW-1185">Reference proteome</keyword>
<dbReference type="HOGENOM" id="CLU_007884_9_0_5"/>
<dbReference type="SUPFAM" id="SSF51905">
    <property type="entry name" value="FAD/NAD(P)-binding domain"/>
    <property type="match status" value="1"/>
</dbReference>
<dbReference type="AlphaFoldDB" id="D5BNA8"/>
<evidence type="ECO:0000313" key="3">
    <source>
        <dbReference type="EMBL" id="ADE40301.1"/>
    </source>
</evidence>
<dbReference type="InterPro" id="IPR036188">
    <property type="entry name" value="FAD/NAD-bd_sf"/>
</dbReference>
<dbReference type="OrthoDB" id="9805337at2"/>
<proteinExistence type="predicted"/>
<dbReference type="eggNOG" id="COG0665">
    <property type="taxonomic scope" value="Bacteria"/>
</dbReference>
<protein>
    <submittedName>
        <fullName evidence="3">Putative D-amino-acid dehydrogenase, FAD dependent</fullName>
        <ecNumber evidence="3">1.4.99.6</ecNumber>
    </submittedName>
</protein>
<dbReference type="Pfam" id="PF01266">
    <property type="entry name" value="DAO"/>
    <property type="match status" value="1"/>
</dbReference>
<dbReference type="KEGG" id="apb:SAR116_2058"/>
<evidence type="ECO:0000256" key="1">
    <source>
        <dbReference type="ARBA" id="ARBA00023002"/>
    </source>
</evidence>
<evidence type="ECO:0000259" key="2">
    <source>
        <dbReference type="Pfam" id="PF01266"/>
    </source>
</evidence>
<reference evidence="3 4" key="1">
    <citation type="journal article" date="2010" name="J. Bacteriol.">
        <title>Complete genome sequence of "Candidatus Puniceispirillum marinum" IMCC1322, a representative of the SAR116 clade in the Alphaproteobacteria.</title>
        <authorList>
            <person name="Oh H.M."/>
            <person name="Kwon K.K."/>
            <person name="Kang I."/>
            <person name="Kang S.G."/>
            <person name="Lee J.H."/>
            <person name="Kim S.J."/>
            <person name="Cho J.C."/>
        </authorList>
    </citation>
    <scope>NUCLEOTIDE SEQUENCE [LARGE SCALE GENOMIC DNA]</scope>
    <source>
        <strain evidence="3 4">IMCC1322</strain>
    </source>
</reference>
<gene>
    <name evidence="3" type="ordered locus">SAR116_2058</name>
</gene>
<feature type="domain" description="FAD dependent oxidoreductase" evidence="2">
    <location>
        <begin position="5"/>
        <end position="393"/>
    </location>
</feature>
<keyword evidence="1 3" id="KW-0560">Oxidoreductase</keyword>
<dbReference type="PANTHER" id="PTHR13847:SF289">
    <property type="entry name" value="GLYCINE OXIDASE"/>
    <property type="match status" value="1"/>
</dbReference>
<dbReference type="STRING" id="488538.SAR116_2058"/>
<dbReference type="PANTHER" id="PTHR13847">
    <property type="entry name" value="SARCOSINE DEHYDROGENASE-RELATED"/>
    <property type="match status" value="1"/>
</dbReference>
<dbReference type="EC" id="1.4.99.6" evidence="3"/>
<sequence length="414" mass="45350">MGKNIAVIGGGIVGVCSALDLQQAGHHVTLIDRKQPGRETSYGNAGVLSESSVLVMNNPVLLRKLPGLLRNQSTGLRYNPLFVLKRLPWVLKFLSYCTKSHAKHAAKALRALQVLSLGHHKAWINEANVTHLLRYAGWMKLFRTQKGFDGFAAEIEAMQETGVKFTIYEREQIRQLEPGLEPIYEKAVLMDETCGVSSPAELTDAYIAMFIAAGGTVTKADVTGLVPQNPGFEVKHSEGALVFDQVVVAAGPWSADVAKWLGYNVPLGWERGYHMHLEPGDVPQLGRAAYDVEGGFAIAPMRQGVRITSGVEFEHRDAPPNYTQIRKAVAEARKIHKMKGEIDAEPWMGRRPTLIDSLPIVGPAPRHKGLWFNFGHQHLGLSMAPGSAKLITSMIDGGTPPIDASPYRADRFPV</sequence>
<dbReference type="Proteomes" id="UP000007460">
    <property type="component" value="Chromosome"/>
</dbReference>
<dbReference type="Gene3D" id="3.30.9.10">
    <property type="entry name" value="D-Amino Acid Oxidase, subunit A, domain 2"/>
    <property type="match status" value="1"/>
</dbReference>
<dbReference type="Gene3D" id="3.50.50.60">
    <property type="entry name" value="FAD/NAD(P)-binding domain"/>
    <property type="match status" value="2"/>
</dbReference>
<dbReference type="RefSeq" id="WP_013046928.1">
    <property type="nucleotide sequence ID" value="NC_014010.1"/>
</dbReference>
<name>D5BNA8_PUNMI</name>
<dbReference type="InterPro" id="IPR006076">
    <property type="entry name" value="FAD-dep_OxRdtase"/>
</dbReference>
<accession>D5BNA8</accession>
<dbReference type="EMBL" id="CP001751">
    <property type="protein sequence ID" value="ADE40301.1"/>
    <property type="molecule type" value="Genomic_DNA"/>
</dbReference>